<evidence type="ECO:0000259" key="1">
    <source>
        <dbReference type="Pfam" id="PF11329"/>
    </source>
</evidence>
<evidence type="ECO:0000313" key="3">
    <source>
        <dbReference type="Proteomes" id="UP000273252"/>
    </source>
</evidence>
<dbReference type="Pfam" id="PF11329">
    <property type="entry name" value="DUF3131"/>
    <property type="match status" value="1"/>
</dbReference>
<dbReference type="OrthoDB" id="5812040at2"/>
<feature type="domain" description="DUF3131" evidence="1">
    <location>
        <begin position="115"/>
        <end position="470"/>
    </location>
</feature>
<evidence type="ECO:0000313" key="2">
    <source>
        <dbReference type="EMBL" id="RJX71409.1"/>
    </source>
</evidence>
<dbReference type="InterPro" id="IPR021478">
    <property type="entry name" value="DUF3131"/>
</dbReference>
<dbReference type="Gene3D" id="1.50.10.140">
    <property type="match status" value="1"/>
</dbReference>
<dbReference type="EMBL" id="QVMU01000008">
    <property type="protein sequence ID" value="RJX71409.1"/>
    <property type="molecule type" value="Genomic_DNA"/>
</dbReference>
<reference evidence="2 3" key="1">
    <citation type="submission" date="2018-08" db="EMBL/GenBank/DDBJ databases">
        <title>Vibrio isolated from the Eastern China Marginal Seas.</title>
        <authorList>
            <person name="Li Y."/>
        </authorList>
    </citation>
    <scope>NUCLEOTIDE SEQUENCE [LARGE SCALE GENOMIC DNA]</scope>
    <source>
        <strain evidence="2 3">BEI233</strain>
    </source>
</reference>
<protein>
    <submittedName>
        <fullName evidence="2">DUF3131 domain-containing protein</fullName>
    </submittedName>
</protein>
<gene>
    <name evidence="2" type="ORF">DZ860_10730</name>
</gene>
<sequence>MRLLATNAWIPITCALWLWVIVVFPVFGEEDVSFYGKRSVTKEAISLPISETPSPVEYHRRVIAPPIPQQPIQKHNMPQKSKSHPPTALMGLGRADQENTAPLTGYILSRNEKLLAKKAQYYFTVNRREATGLWDSVQGYPHATMWDIASGIAATLALEALELKSREEARYELQKTLSTLASLSLYQNELPNREYSTKSAKPSGRLSETISNGNGWSALDIGRLLIWLKITQQRHPSFKPMIDKIINRWQLNRAIHEGTLYGTKRIRGTEYYRQEGRHGYLEYATNGFRLFGYSVPLPNLPQYLTNVRLDGKTVNIDSRNVPFFTSDPYILAHIEFGYQQDWSQLDTIYQLHQNLWQKKGLLTSYAEDAMNKNPWFAYNNLYYYGKAWTSVSPSGKVIENPQIFSHKAGFGFSAIFSDSFSDVLAEKVLKNSLHFRTIPTGEYANGGINTAFNINTNSLILVALWYKASGKKAILDL</sequence>
<comment type="caution">
    <text evidence="2">The sequence shown here is derived from an EMBL/GenBank/DDBJ whole genome shotgun (WGS) entry which is preliminary data.</text>
</comment>
<accession>A0A3A6R3D1</accession>
<dbReference type="Proteomes" id="UP000273252">
    <property type="component" value="Unassembled WGS sequence"/>
</dbReference>
<keyword evidence="3" id="KW-1185">Reference proteome</keyword>
<organism evidence="2 3">
    <name type="scientific">Vibrio sinensis</name>
    <dbReference type="NCBI Taxonomy" id="2302434"/>
    <lineage>
        <taxon>Bacteria</taxon>
        <taxon>Pseudomonadati</taxon>
        <taxon>Pseudomonadota</taxon>
        <taxon>Gammaproteobacteria</taxon>
        <taxon>Vibrionales</taxon>
        <taxon>Vibrionaceae</taxon>
        <taxon>Vibrio</taxon>
    </lineage>
</organism>
<dbReference type="RefSeq" id="WP_120031094.1">
    <property type="nucleotide sequence ID" value="NZ_QVMU01000008.1"/>
</dbReference>
<name>A0A3A6R3D1_9VIBR</name>
<proteinExistence type="predicted"/>
<dbReference type="AlphaFoldDB" id="A0A3A6R3D1"/>